<dbReference type="InterPro" id="IPR021516">
    <property type="entry name" value="DUF3179"/>
</dbReference>
<accession>A0A7J9SIA4</accession>
<feature type="region of interest" description="Disordered" evidence="1">
    <location>
        <begin position="208"/>
        <end position="367"/>
    </location>
</feature>
<evidence type="ECO:0000313" key="3">
    <source>
        <dbReference type="Proteomes" id="UP000546257"/>
    </source>
</evidence>
<proteinExistence type="predicted"/>
<protein>
    <submittedName>
        <fullName evidence="2">DUF3179 domain-containing protein</fullName>
    </submittedName>
</protein>
<dbReference type="Pfam" id="PF11376">
    <property type="entry name" value="DUF3179"/>
    <property type="match status" value="1"/>
</dbReference>
<name>A0A7J9SIA4_9EURY</name>
<evidence type="ECO:0000313" key="2">
    <source>
        <dbReference type="EMBL" id="MBB6646232.1"/>
    </source>
</evidence>
<evidence type="ECO:0000256" key="1">
    <source>
        <dbReference type="SAM" id="MobiDB-lite"/>
    </source>
</evidence>
<feature type="compositionally biased region" description="Low complexity" evidence="1">
    <location>
        <begin position="208"/>
        <end position="248"/>
    </location>
</feature>
<dbReference type="EMBL" id="JACKXD010000002">
    <property type="protein sequence ID" value="MBB6646232.1"/>
    <property type="molecule type" value="Genomic_DNA"/>
</dbReference>
<dbReference type="Proteomes" id="UP000546257">
    <property type="component" value="Unassembled WGS sequence"/>
</dbReference>
<organism evidence="2 3">
    <name type="scientific">Halobellus ruber</name>
    <dbReference type="NCBI Taxonomy" id="2761102"/>
    <lineage>
        <taxon>Archaea</taxon>
        <taxon>Methanobacteriati</taxon>
        <taxon>Methanobacteriota</taxon>
        <taxon>Stenosarchaea group</taxon>
        <taxon>Halobacteria</taxon>
        <taxon>Halobacteriales</taxon>
        <taxon>Haloferacaceae</taxon>
        <taxon>Halobellus</taxon>
    </lineage>
</organism>
<keyword evidence="3" id="KW-1185">Reference proteome</keyword>
<comment type="caution">
    <text evidence="2">The sequence shown here is derived from an EMBL/GenBank/DDBJ whole genome shotgun (WGS) entry which is preliminary data.</text>
</comment>
<feature type="compositionally biased region" description="Low complexity" evidence="1">
    <location>
        <begin position="264"/>
        <end position="285"/>
    </location>
</feature>
<dbReference type="AlphaFoldDB" id="A0A7J9SIA4"/>
<feature type="compositionally biased region" description="Low complexity" evidence="1">
    <location>
        <begin position="338"/>
        <end position="359"/>
    </location>
</feature>
<reference evidence="2 3" key="1">
    <citation type="submission" date="2020-08" db="EMBL/GenBank/DDBJ databases">
        <authorList>
            <person name="Seo M.-J."/>
        </authorList>
    </citation>
    <scope>NUCLEOTIDE SEQUENCE [LARGE SCALE GENOMIC DNA]</scope>
    <source>
        <strain evidence="2 3">MBLA0160</strain>
    </source>
</reference>
<sequence>MATVGAKTHLYPPLAARLLERDRRCIRVLRRGGNRNGIVAFASLRSLDRTTACDRTCTQLQDAGSDGSASGSEEDPERYLEDDHLVFGFEIDGIPYAVPRWVLFPHELLNPEFGEGPVTLTYCSLCNAPILYDRRLGDGDVRTFGSTGMLASVNKVMYGEETETLWDQHSGRPIGGETLAADPDLYLDQFAVTRTEWGEWKAEYATRSRLTSRRATGTTTVTTTGTSTSSNTTGTVRRSSSRGFGRTRIGFRRRSPSTGSPAATPTRCGSSRSTTSATGRASSPPRSTAGRWSPRWTRPLTPQFTRRRRRPSSGSTTTRESASSTPTGPRGASRGTNSGPRTARASGSRAATGCGSRSGRTTRPHALTHKYIDFPEIRISL</sequence>
<gene>
    <name evidence="2" type="ORF">H5V44_08015</name>
</gene>